<proteinExistence type="predicted"/>
<sequence length="81" mass="8797">MKVTARASHRGLPWSWSAAALLTPDGPLRVHVAKDRLRQISERLKVGLSLRQALGLGRTARVGEGARLADMALNSSLQRVT</sequence>
<dbReference type="Proteomes" id="UP000305887">
    <property type="component" value="Unassembled WGS sequence"/>
</dbReference>
<dbReference type="EMBL" id="VDFU01000025">
    <property type="protein sequence ID" value="TNC47494.1"/>
    <property type="molecule type" value="Genomic_DNA"/>
</dbReference>
<keyword evidence="2" id="KW-1185">Reference proteome</keyword>
<organism evidence="1 2">
    <name type="scientific">Rubellimicrobium rubrum</name>
    <dbReference type="NCBI Taxonomy" id="2585369"/>
    <lineage>
        <taxon>Bacteria</taxon>
        <taxon>Pseudomonadati</taxon>
        <taxon>Pseudomonadota</taxon>
        <taxon>Alphaproteobacteria</taxon>
        <taxon>Rhodobacterales</taxon>
        <taxon>Roseobacteraceae</taxon>
        <taxon>Rubellimicrobium</taxon>
    </lineage>
</organism>
<protein>
    <submittedName>
        <fullName evidence="1">Uncharacterized protein</fullName>
    </submittedName>
</protein>
<comment type="caution">
    <text evidence="1">The sequence shown here is derived from an EMBL/GenBank/DDBJ whole genome shotgun (WGS) entry which is preliminary data.</text>
</comment>
<name>A0A5C4MRC5_9RHOB</name>
<dbReference type="RefSeq" id="WP_139078167.1">
    <property type="nucleotide sequence ID" value="NZ_VDFU01000025.1"/>
</dbReference>
<accession>A0A5C4MRC5</accession>
<reference evidence="1 2" key="1">
    <citation type="submission" date="2019-06" db="EMBL/GenBank/DDBJ databases">
        <title>YIM 131921 draft genome.</title>
        <authorList>
            <person name="Jiang L."/>
        </authorList>
    </citation>
    <scope>NUCLEOTIDE SEQUENCE [LARGE SCALE GENOMIC DNA]</scope>
    <source>
        <strain evidence="1 2">YIM 131921</strain>
    </source>
</reference>
<dbReference type="AlphaFoldDB" id="A0A5C4MRC5"/>
<evidence type="ECO:0000313" key="2">
    <source>
        <dbReference type="Proteomes" id="UP000305887"/>
    </source>
</evidence>
<gene>
    <name evidence="1" type="ORF">FHG66_16610</name>
</gene>
<evidence type="ECO:0000313" key="1">
    <source>
        <dbReference type="EMBL" id="TNC47494.1"/>
    </source>
</evidence>